<dbReference type="PANTHER" id="PTHR33568">
    <property type="entry name" value="DNA POLYMERASE"/>
    <property type="match status" value="1"/>
</dbReference>
<dbReference type="SUPFAM" id="SSF56672">
    <property type="entry name" value="DNA/RNA polymerases"/>
    <property type="match status" value="1"/>
</dbReference>
<reference evidence="1 2" key="1">
    <citation type="submission" date="2022-05" db="EMBL/GenBank/DDBJ databases">
        <authorList>
            <consortium name="Genoscope - CEA"/>
            <person name="William W."/>
        </authorList>
    </citation>
    <scope>NUCLEOTIDE SEQUENCE [LARGE SCALE GENOMIC DNA]</scope>
</reference>
<accession>A0AAU9WZN8</accession>
<dbReference type="EMBL" id="CALNXJ010000026">
    <property type="protein sequence ID" value="CAH3131959.1"/>
    <property type="molecule type" value="Genomic_DNA"/>
</dbReference>
<sequence length="150" mass="17436">MMLNSMWGKFGQRTNKTQVREFDDPPKFSTFCNSDTLQIKYVGIQSDDRVEVQYTLLEEDESILPNLNIFVACFTNCWARLKLYDALDILQERVLYKDTDSVVFLSAQGMPEPPLGDYLGDFKDELPPDNYIVEFASRGPKNYGYKTYKR</sequence>
<evidence type="ECO:0008006" key="3">
    <source>
        <dbReference type="Google" id="ProtNLM"/>
    </source>
</evidence>
<name>A0AAU9WZN8_9CNID</name>
<dbReference type="Gene3D" id="3.90.1600.10">
    <property type="entry name" value="Palm domain of DNA polymerase"/>
    <property type="match status" value="1"/>
</dbReference>
<dbReference type="Proteomes" id="UP001159428">
    <property type="component" value="Unassembled WGS sequence"/>
</dbReference>
<keyword evidence="2" id="KW-1185">Reference proteome</keyword>
<organism evidence="1 2">
    <name type="scientific">Pocillopora meandrina</name>
    <dbReference type="NCBI Taxonomy" id="46732"/>
    <lineage>
        <taxon>Eukaryota</taxon>
        <taxon>Metazoa</taxon>
        <taxon>Cnidaria</taxon>
        <taxon>Anthozoa</taxon>
        <taxon>Hexacorallia</taxon>
        <taxon>Scleractinia</taxon>
        <taxon>Astrocoeniina</taxon>
        <taxon>Pocilloporidae</taxon>
        <taxon>Pocillopora</taxon>
    </lineage>
</organism>
<dbReference type="InterPro" id="IPR023211">
    <property type="entry name" value="DNA_pol_palm_dom_sf"/>
</dbReference>
<dbReference type="InterPro" id="IPR043502">
    <property type="entry name" value="DNA/RNA_pol_sf"/>
</dbReference>
<comment type="caution">
    <text evidence="1">The sequence shown here is derived from an EMBL/GenBank/DDBJ whole genome shotgun (WGS) entry which is preliminary data.</text>
</comment>
<gene>
    <name evidence="1" type="ORF">PMEA_00014912</name>
</gene>
<evidence type="ECO:0000313" key="2">
    <source>
        <dbReference type="Proteomes" id="UP001159428"/>
    </source>
</evidence>
<dbReference type="AlphaFoldDB" id="A0AAU9WZN8"/>
<dbReference type="PANTHER" id="PTHR33568:SF3">
    <property type="entry name" value="DNA-DIRECTED DNA POLYMERASE"/>
    <property type="match status" value="1"/>
</dbReference>
<evidence type="ECO:0000313" key="1">
    <source>
        <dbReference type="EMBL" id="CAH3131959.1"/>
    </source>
</evidence>
<proteinExistence type="predicted"/>
<protein>
    <recommendedName>
        <fullName evidence="3">DNA-directed DNA polymerase</fullName>
    </recommendedName>
</protein>